<gene>
    <name evidence="3" type="ORF">IWA51_07890</name>
</gene>
<proteinExistence type="predicted"/>
<dbReference type="RefSeq" id="WP_177528922.1">
    <property type="nucleotide sequence ID" value="NZ_CBCSHE010000001.1"/>
</dbReference>
<dbReference type="Proteomes" id="UP000595224">
    <property type="component" value="Chromosome"/>
</dbReference>
<evidence type="ECO:0000313" key="4">
    <source>
        <dbReference type="Proteomes" id="UP000595224"/>
    </source>
</evidence>
<feature type="modified residue" description="Phosphohistidine" evidence="1">
    <location>
        <position position="56"/>
    </location>
</feature>
<evidence type="ECO:0000259" key="2">
    <source>
        <dbReference type="PROSITE" id="PS50894"/>
    </source>
</evidence>
<sequence>MALAFNIDKALSLLGGEQDLLKELLESFVRDKIFEPKKLEQLETLDDKSEAVAYVHYFKGAARQLSAETLAQTGQELEDILRNKKTGSLEELNKKFYLDYQNAYKAFTHALEIL</sequence>
<dbReference type="PROSITE" id="PS50894">
    <property type="entry name" value="HPT"/>
    <property type="match status" value="1"/>
</dbReference>
<dbReference type="GO" id="GO:0004672">
    <property type="term" value="F:protein kinase activity"/>
    <property type="evidence" value="ECO:0007669"/>
    <property type="project" value="UniProtKB-ARBA"/>
</dbReference>
<feature type="domain" description="HPt" evidence="2">
    <location>
        <begin position="17"/>
        <end position="114"/>
    </location>
</feature>
<dbReference type="Pfam" id="PF01627">
    <property type="entry name" value="Hpt"/>
    <property type="match status" value="1"/>
</dbReference>
<dbReference type="KEGG" id="tper:IWA51_07890"/>
<dbReference type="Gene3D" id="1.20.120.160">
    <property type="entry name" value="HPT domain"/>
    <property type="match status" value="1"/>
</dbReference>
<keyword evidence="4" id="KW-1185">Reference proteome</keyword>
<dbReference type="InterPro" id="IPR036641">
    <property type="entry name" value="HPT_dom_sf"/>
</dbReference>
<protein>
    <submittedName>
        <fullName evidence="3">Hpt domain-containing protein</fullName>
    </submittedName>
</protein>
<evidence type="ECO:0000313" key="3">
    <source>
        <dbReference type="EMBL" id="QQA00198.1"/>
    </source>
</evidence>
<keyword evidence="1" id="KW-0597">Phosphoprotein</keyword>
<organism evidence="3 4">
    <name type="scientific">Treponema peruense</name>
    <dbReference type="NCBI Taxonomy" id="2787628"/>
    <lineage>
        <taxon>Bacteria</taxon>
        <taxon>Pseudomonadati</taxon>
        <taxon>Spirochaetota</taxon>
        <taxon>Spirochaetia</taxon>
        <taxon>Spirochaetales</taxon>
        <taxon>Treponemataceae</taxon>
        <taxon>Treponema</taxon>
    </lineage>
</organism>
<dbReference type="AlphaFoldDB" id="A0A7T3RBS2"/>
<reference evidence="3 4" key="1">
    <citation type="submission" date="2020-11" db="EMBL/GenBank/DDBJ databases">
        <title>Treponema Peruensis nv. sp., first commensal Treponema isolated from human feces.</title>
        <authorList>
            <person name="Belkhou C."/>
            <person name="Raes J."/>
        </authorList>
    </citation>
    <scope>NUCLEOTIDE SEQUENCE [LARGE SCALE GENOMIC DNA]</scope>
    <source>
        <strain evidence="3 4">RCC2812</strain>
    </source>
</reference>
<dbReference type="EMBL" id="CP064936">
    <property type="protein sequence ID" value="QQA00198.1"/>
    <property type="molecule type" value="Genomic_DNA"/>
</dbReference>
<dbReference type="SUPFAM" id="SSF47226">
    <property type="entry name" value="Histidine-containing phosphotransfer domain, HPT domain"/>
    <property type="match status" value="1"/>
</dbReference>
<name>A0A7T3RBS2_9SPIR</name>
<dbReference type="GO" id="GO:0000160">
    <property type="term" value="P:phosphorelay signal transduction system"/>
    <property type="evidence" value="ECO:0007669"/>
    <property type="project" value="InterPro"/>
</dbReference>
<dbReference type="InterPro" id="IPR008207">
    <property type="entry name" value="Sig_transdc_His_kin_Hpt_dom"/>
</dbReference>
<accession>A0A7T3RBS2</accession>
<evidence type="ECO:0000256" key="1">
    <source>
        <dbReference type="PROSITE-ProRule" id="PRU00110"/>
    </source>
</evidence>